<name>A0A9P3G513_9APHY</name>
<proteinExistence type="predicted"/>
<evidence type="ECO:0000313" key="3">
    <source>
        <dbReference type="Proteomes" id="UP000703269"/>
    </source>
</evidence>
<keyword evidence="3" id="KW-1185">Reference proteome</keyword>
<accession>A0A9P3G513</accession>
<comment type="caution">
    <text evidence="2">The sequence shown here is derived from an EMBL/GenBank/DDBJ whole genome shotgun (WGS) entry which is preliminary data.</text>
</comment>
<dbReference type="Proteomes" id="UP000703269">
    <property type="component" value="Unassembled WGS sequence"/>
</dbReference>
<feature type="compositionally biased region" description="Polar residues" evidence="1">
    <location>
        <begin position="279"/>
        <end position="289"/>
    </location>
</feature>
<dbReference type="EMBL" id="BPQB01000012">
    <property type="protein sequence ID" value="GJE89302.1"/>
    <property type="molecule type" value="Genomic_DNA"/>
</dbReference>
<reference evidence="2 3" key="1">
    <citation type="submission" date="2021-08" db="EMBL/GenBank/DDBJ databases">
        <title>Draft Genome Sequence of Phanerochaete sordida strain YK-624.</title>
        <authorList>
            <person name="Mori T."/>
            <person name="Dohra H."/>
            <person name="Suzuki T."/>
            <person name="Kawagishi H."/>
            <person name="Hirai H."/>
        </authorList>
    </citation>
    <scope>NUCLEOTIDE SEQUENCE [LARGE SCALE GENOMIC DNA]</scope>
    <source>
        <strain evidence="2 3">YK-624</strain>
    </source>
</reference>
<feature type="region of interest" description="Disordered" evidence="1">
    <location>
        <begin position="229"/>
        <end position="302"/>
    </location>
</feature>
<protein>
    <submittedName>
        <fullName evidence="2">Uncharacterized protein</fullName>
    </submittedName>
</protein>
<feature type="compositionally biased region" description="Basic residues" evidence="1">
    <location>
        <begin position="290"/>
        <end position="302"/>
    </location>
</feature>
<dbReference type="OrthoDB" id="3245657at2759"/>
<evidence type="ECO:0000256" key="1">
    <source>
        <dbReference type="SAM" id="MobiDB-lite"/>
    </source>
</evidence>
<evidence type="ECO:0000313" key="2">
    <source>
        <dbReference type="EMBL" id="GJE89302.1"/>
    </source>
</evidence>
<sequence length="320" mass="35008">MGLRFLSALVYQPPISHELFVSLHQSRDDPAPVSTLGSSTSFCHCRCDLLSSQLHCAIVPVYTRNITVDDQGIDPTTGTYITYEAEWAVGPDCSSCGSQPDPTFAYDGTWHDTSYSIINPHDFVRNATFRFTGTAIYVYGMVNSAFGIDLVFFLDGQDAGRFSMPPTGEFNYSYNQLYFQAEGLNHTTHTWILQNGRGENVTSNVLLDYLVYMKDDAAGNSSLPLFGESVPSSGTAAQSTSSDSSTNTSTSLRATVTVETRANGLPPSGPSPPLLRAGSQHSPHQSRLSTRSRHPGSHIRTRILWRHPRQKVSGRPSCSL</sequence>
<dbReference type="Gene3D" id="2.60.120.260">
    <property type="entry name" value="Galactose-binding domain-like"/>
    <property type="match status" value="1"/>
</dbReference>
<feature type="compositionally biased region" description="Low complexity" evidence="1">
    <location>
        <begin position="232"/>
        <end position="251"/>
    </location>
</feature>
<gene>
    <name evidence="2" type="ORF">PsYK624_053990</name>
</gene>
<dbReference type="AlphaFoldDB" id="A0A9P3G513"/>
<organism evidence="2 3">
    <name type="scientific">Phanerochaete sordida</name>
    <dbReference type="NCBI Taxonomy" id="48140"/>
    <lineage>
        <taxon>Eukaryota</taxon>
        <taxon>Fungi</taxon>
        <taxon>Dikarya</taxon>
        <taxon>Basidiomycota</taxon>
        <taxon>Agaricomycotina</taxon>
        <taxon>Agaricomycetes</taxon>
        <taxon>Polyporales</taxon>
        <taxon>Phanerochaetaceae</taxon>
        <taxon>Phanerochaete</taxon>
    </lineage>
</organism>